<organism evidence="4 5">
    <name type="scientific">Amycolatopsis rhabdoformis</name>
    <dbReference type="NCBI Taxonomy" id="1448059"/>
    <lineage>
        <taxon>Bacteria</taxon>
        <taxon>Bacillati</taxon>
        <taxon>Actinomycetota</taxon>
        <taxon>Actinomycetes</taxon>
        <taxon>Pseudonocardiales</taxon>
        <taxon>Pseudonocardiaceae</taxon>
        <taxon>Amycolatopsis</taxon>
    </lineage>
</organism>
<keyword evidence="5" id="KW-1185">Reference proteome</keyword>
<evidence type="ECO:0000313" key="5">
    <source>
        <dbReference type="Proteomes" id="UP001330812"/>
    </source>
</evidence>
<dbReference type="RefSeq" id="WP_326835354.1">
    <property type="nucleotide sequence ID" value="NZ_CP142149.1"/>
</dbReference>
<gene>
    <name evidence="4" type="ORF">VSH64_10565</name>
</gene>
<comment type="similarity">
    <text evidence="1">Belongs to the PrpD family.</text>
</comment>
<name>A0ABZ1IDP7_9PSEU</name>
<dbReference type="InterPro" id="IPR042188">
    <property type="entry name" value="MmgE/PrpD_sf_2"/>
</dbReference>
<dbReference type="Proteomes" id="UP001330812">
    <property type="component" value="Chromosome"/>
</dbReference>
<dbReference type="Gene3D" id="3.30.1330.120">
    <property type="entry name" value="2-methylcitrate dehydratase PrpD"/>
    <property type="match status" value="1"/>
</dbReference>
<dbReference type="Pfam" id="PF19305">
    <property type="entry name" value="MmgE_PrpD_C"/>
    <property type="match status" value="1"/>
</dbReference>
<dbReference type="SUPFAM" id="SSF103378">
    <property type="entry name" value="2-methylcitrate dehydratase PrpD"/>
    <property type="match status" value="1"/>
</dbReference>
<evidence type="ECO:0000259" key="2">
    <source>
        <dbReference type="Pfam" id="PF03972"/>
    </source>
</evidence>
<protein>
    <submittedName>
        <fullName evidence="4">MmgE/PrpD family protein</fullName>
    </submittedName>
</protein>
<accession>A0ABZ1IDP7</accession>
<dbReference type="Pfam" id="PF03972">
    <property type="entry name" value="MmgE_PrpD_N"/>
    <property type="match status" value="1"/>
</dbReference>
<dbReference type="PANTHER" id="PTHR16943:SF8">
    <property type="entry name" value="2-METHYLCITRATE DEHYDRATASE"/>
    <property type="match status" value="1"/>
</dbReference>
<dbReference type="InterPro" id="IPR045336">
    <property type="entry name" value="MmgE_PrpD_N"/>
</dbReference>
<reference evidence="4 5" key="1">
    <citation type="journal article" date="2015" name="Int. J. Syst. Evol. Microbiol.">
        <title>Amycolatopsis rhabdoformis sp. nov., an actinomycete isolated from a tropical forest soil.</title>
        <authorList>
            <person name="Souza W.R."/>
            <person name="Silva R.E."/>
            <person name="Goodfellow M."/>
            <person name="Busarakam K."/>
            <person name="Figueiro F.S."/>
            <person name="Ferreira D."/>
            <person name="Rodrigues-Filho E."/>
            <person name="Moraes L.A.B."/>
            <person name="Zucchi T.D."/>
        </authorList>
    </citation>
    <scope>NUCLEOTIDE SEQUENCE [LARGE SCALE GENOMIC DNA]</scope>
    <source>
        <strain evidence="4 5">NCIMB 14900</strain>
    </source>
</reference>
<feature type="domain" description="MmgE/PrpD C-terminal" evidence="3">
    <location>
        <begin position="226"/>
        <end position="374"/>
    </location>
</feature>
<evidence type="ECO:0000256" key="1">
    <source>
        <dbReference type="ARBA" id="ARBA00006174"/>
    </source>
</evidence>
<evidence type="ECO:0000259" key="3">
    <source>
        <dbReference type="Pfam" id="PF19305"/>
    </source>
</evidence>
<dbReference type="PANTHER" id="PTHR16943">
    <property type="entry name" value="2-METHYLCITRATE DEHYDRATASE-RELATED"/>
    <property type="match status" value="1"/>
</dbReference>
<sequence length="402" mass="41233">MVSTAEALAGWAHDYEPTADDRELAQRSLVDTMAVTLAARRDPVARIVTGLSEAARWAAIGHVLDFDDLHLESTTHISVVCVPATLAAGGDARAYLAGAGVMARLGVALGWQHYASGWHATCTAGAPAAAVAAAVSWGLSPAQTATAIALAIPAAGGVQRAFGTSAKSLQVGFAADAGLRAARLAAAGATADPSALDDWLRLVGGDPARVDLTGPAVPGGLAIKIFPCCYAAQRPISAVRDQLPEPVDATRVSSIKVTTPESSVHPLIHHRPGTGLEGKFSLEYAVAAALLDPRPGFASFTDEAVTRPEAQQLAGLVESTLTPGGDWLLAGEVDISIGLDDGTTHHVTLALPPGSPDRPPSAQDMAGKIADCGADLPELLDGLDWPRARALLRQLLSARGPA</sequence>
<dbReference type="InterPro" id="IPR042183">
    <property type="entry name" value="MmgE/PrpD_sf_1"/>
</dbReference>
<evidence type="ECO:0000313" key="4">
    <source>
        <dbReference type="EMBL" id="WSE32547.1"/>
    </source>
</evidence>
<dbReference type="InterPro" id="IPR036148">
    <property type="entry name" value="MmgE/PrpD_sf"/>
</dbReference>
<dbReference type="EMBL" id="CP142149">
    <property type="protein sequence ID" value="WSE32547.1"/>
    <property type="molecule type" value="Genomic_DNA"/>
</dbReference>
<dbReference type="InterPro" id="IPR045337">
    <property type="entry name" value="MmgE_PrpD_C"/>
</dbReference>
<feature type="domain" description="MmgE/PrpD N-terminal" evidence="2">
    <location>
        <begin position="58"/>
        <end position="196"/>
    </location>
</feature>
<proteinExistence type="inferred from homology"/>
<dbReference type="Gene3D" id="1.10.4100.10">
    <property type="entry name" value="2-methylcitrate dehydratase PrpD"/>
    <property type="match status" value="1"/>
</dbReference>
<dbReference type="InterPro" id="IPR005656">
    <property type="entry name" value="MmgE_PrpD"/>
</dbReference>